<dbReference type="Pfam" id="PF00664">
    <property type="entry name" value="ABC_membrane"/>
    <property type="match status" value="1"/>
</dbReference>
<dbReference type="PANTHER" id="PTHR24223">
    <property type="entry name" value="ATP-BINDING CASSETTE SUB-FAMILY C"/>
    <property type="match status" value="1"/>
</dbReference>
<keyword evidence="10" id="KW-1185">Reference proteome</keyword>
<dbReference type="GO" id="GO:0005524">
    <property type="term" value="F:ATP binding"/>
    <property type="evidence" value="ECO:0007669"/>
    <property type="project" value="UniProtKB-KW"/>
</dbReference>
<dbReference type="EMBL" id="CAJPVJ010013280">
    <property type="protein sequence ID" value="CAG2174781.1"/>
    <property type="molecule type" value="Genomic_DNA"/>
</dbReference>
<feature type="domain" description="ABC transmembrane type-1" evidence="8">
    <location>
        <begin position="88"/>
        <end position="261"/>
    </location>
</feature>
<evidence type="ECO:0000259" key="8">
    <source>
        <dbReference type="PROSITE" id="PS50929"/>
    </source>
</evidence>
<dbReference type="GO" id="GO:0016020">
    <property type="term" value="C:membrane"/>
    <property type="evidence" value="ECO:0007669"/>
    <property type="project" value="InterPro"/>
</dbReference>
<protein>
    <recommendedName>
        <fullName evidence="8">ABC transmembrane type-1 domain-containing protein</fullName>
    </recommendedName>
</protein>
<reference evidence="9" key="1">
    <citation type="submission" date="2020-11" db="EMBL/GenBank/DDBJ databases">
        <authorList>
            <person name="Tran Van P."/>
        </authorList>
    </citation>
    <scope>NUCLEOTIDE SEQUENCE</scope>
</reference>
<evidence type="ECO:0000256" key="3">
    <source>
        <dbReference type="ARBA" id="ARBA00022741"/>
    </source>
</evidence>
<accession>A0A7R9MD49</accession>
<feature type="transmembrane region" description="Helical" evidence="7">
    <location>
        <begin position="137"/>
        <end position="154"/>
    </location>
</feature>
<keyword evidence="6 7" id="KW-0472">Membrane</keyword>
<proteinExistence type="predicted"/>
<dbReference type="InterPro" id="IPR036640">
    <property type="entry name" value="ABC1_TM_sf"/>
</dbReference>
<dbReference type="AlphaFoldDB" id="A0A7R9MD49"/>
<organism evidence="9">
    <name type="scientific">Oppiella nova</name>
    <dbReference type="NCBI Taxonomy" id="334625"/>
    <lineage>
        <taxon>Eukaryota</taxon>
        <taxon>Metazoa</taxon>
        <taxon>Ecdysozoa</taxon>
        <taxon>Arthropoda</taxon>
        <taxon>Chelicerata</taxon>
        <taxon>Arachnida</taxon>
        <taxon>Acari</taxon>
        <taxon>Acariformes</taxon>
        <taxon>Sarcoptiformes</taxon>
        <taxon>Oribatida</taxon>
        <taxon>Brachypylina</taxon>
        <taxon>Oppioidea</taxon>
        <taxon>Oppiidae</taxon>
        <taxon>Oppiella</taxon>
    </lineage>
</organism>
<dbReference type="EMBL" id="OC928105">
    <property type="protein sequence ID" value="CAD7657595.1"/>
    <property type="molecule type" value="Genomic_DNA"/>
</dbReference>
<keyword evidence="5 7" id="KW-1133">Transmembrane helix</keyword>
<evidence type="ECO:0000256" key="7">
    <source>
        <dbReference type="SAM" id="Phobius"/>
    </source>
</evidence>
<evidence type="ECO:0000313" key="9">
    <source>
        <dbReference type="EMBL" id="CAD7657595.1"/>
    </source>
</evidence>
<dbReference type="OrthoDB" id="6514538at2759"/>
<dbReference type="GO" id="GO:0140359">
    <property type="term" value="F:ABC-type transporter activity"/>
    <property type="evidence" value="ECO:0007669"/>
    <property type="project" value="InterPro"/>
</dbReference>
<feature type="transmembrane region" description="Helical" evidence="7">
    <location>
        <begin position="160"/>
        <end position="178"/>
    </location>
</feature>
<dbReference type="PROSITE" id="PS50929">
    <property type="entry name" value="ABC_TM1F"/>
    <property type="match status" value="1"/>
</dbReference>
<evidence type="ECO:0000313" key="10">
    <source>
        <dbReference type="Proteomes" id="UP000728032"/>
    </source>
</evidence>
<evidence type="ECO:0000256" key="6">
    <source>
        <dbReference type="ARBA" id="ARBA00023136"/>
    </source>
</evidence>
<feature type="non-terminal residue" evidence="9">
    <location>
        <position position="261"/>
    </location>
</feature>
<feature type="transmembrane region" description="Helical" evidence="7">
    <location>
        <begin position="239"/>
        <end position="260"/>
    </location>
</feature>
<sequence>MGKSVNWTLSWDSDIPVLTDCFTQTLSEFEVLESDSESNCPMKDFNIFSKIFVVWIKNILKHGYKSYNDLSQHLLPICNYLKAKNSYQTVQAALISAIYQKMLRLSAASRREYTTGDINNIMGVDVTEICDFFRSMTSLYAVPLSLMIGGYILWRQLGPSSLTLFVMMAIVGPLNTLIMRKINGLQTKQMELKDKRMEQISEVLNNIKLLKLFGWEKPFMDRVSKTRHQELHTLRIANYWWSSIDVLWVVIPFMIAGITFT</sequence>
<dbReference type="InterPro" id="IPR050173">
    <property type="entry name" value="ABC_transporter_C-like"/>
</dbReference>
<evidence type="ECO:0000256" key="2">
    <source>
        <dbReference type="ARBA" id="ARBA00022692"/>
    </source>
</evidence>
<keyword evidence="4" id="KW-0067">ATP-binding</keyword>
<dbReference type="Gene3D" id="1.20.1560.10">
    <property type="entry name" value="ABC transporter type 1, transmembrane domain"/>
    <property type="match status" value="1"/>
</dbReference>
<gene>
    <name evidence="9" type="ORF">ONB1V03_LOCUS14221</name>
</gene>
<evidence type="ECO:0000256" key="4">
    <source>
        <dbReference type="ARBA" id="ARBA00022840"/>
    </source>
</evidence>
<dbReference type="SUPFAM" id="SSF90123">
    <property type="entry name" value="ABC transporter transmembrane region"/>
    <property type="match status" value="1"/>
</dbReference>
<name>A0A7R9MD49_9ACAR</name>
<keyword evidence="2 7" id="KW-0812">Transmembrane</keyword>
<evidence type="ECO:0000256" key="1">
    <source>
        <dbReference type="ARBA" id="ARBA00022448"/>
    </source>
</evidence>
<keyword evidence="3" id="KW-0547">Nucleotide-binding</keyword>
<evidence type="ECO:0000256" key="5">
    <source>
        <dbReference type="ARBA" id="ARBA00022989"/>
    </source>
</evidence>
<keyword evidence="1" id="KW-0813">Transport</keyword>
<dbReference type="Proteomes" id="UP000728032">
    <property type="component" value="Unassembled WGS sequence"/>
</dbReference>
<dbReference type="InterPro" id="IPR011527">
    <property type="entry name" value="ABC1_TM_dom"/>
</dbReference>